<feature type="region of interest" description="Disordered" evidence="1">
    <location>
        <begin position="41"/>
        <end position="153"/>
    </location>
</feature>
<accession>A0A2H3B7L6</accession>
<protein>
    <submittedName>
        <fullName evidence="2">Uncharacterized protein</fullName>
    </submittedName>
</protein>
<feature type="region of interest" description="Disordered" evidence="1">
    <location>
        <begin position="364"/>
        <end position="383"/>
    </location>
</feature>
<feature type="region of interest" description="Disordered" evidence="1">
    <location>
        <begin position="624"/>
        <end position="645"/>
    </location>
</feature>
<feature type="compositionally biased region" description="Pro residues" evidence="1">
    <location>
        <begin position="776"/>
        <end position="792"/>
    </location>
</feature>
<evidence type="ECO:0000313" key="3">
    <source>
        <dbReference type="Proteomes" id="UP000218334"/>
    </source>
</evidence>
<dbReference type="Proteomes" id="UP000218334">
    <property type="component" value="Unassembled WGS sequence"/>
</dbReference>
<name>A0A2H3B7L6_9AGAR</name>
<evidence type="ECO:0000313" key="2">
    <source>
        <dbReference type="EMBL" id="PBK60587.1"/>
    </source>
</evidence>
<dbReference type="AlphaFoldDB" id="A0A2H3B7L6"/>
<dbReference type="STRING" id="1076256.A0A2H3B7L6"/>
<feature type="compositionally biased region" description="Pro residues" evidence="1">
    <location>
        <begin position="105"/>
        <end position="117"/>
    </location>
</feature>
<keyword evidence="3" id="KW-1185">Reference proteome</keyword>
<gene>
    <name evidence="2" type="ORF">ARMSODRAFT_1068418</name>
</gene>
<evidence type="ECO:0000256" key="1">
    <source>
        <dbReference type="SAM" id="MobiDB-lite"/>
    </source>
</evidence>
<organism evidence="2 3">
    <name type="scientific">Armillaria solidipes</name>
    <dbReference type="NCBI Taxonomy" id="1076256"/>
    <lineage>
        <taxon>Eukaryota</taxon>
        <taxon>Fungi</taxon>
        <taxon>Dikarya</taxon>
        <taxon>Basidiomycota</taxon>
        <taxon>Agaricomycotina</taxon>
        <taxon>Agaricomycetes</taxon>
        <taxon>Agaricomycetidae</taxon>
        <taxon>Agaricales</taxon>
        <taxon>Marasmiineae</taxon>
        <taxon>Physalacriaceae</taxon>
        <taxon>Armillaria</taxon>
    </lineage>
</organism>
<sequence length="1213" mass="134030">MNAEGHLSGALRGDYQYPTAYRTIQLETRTPVVHPSDRSLMLADLPSQPPHDPLQTRSQDPPRQHHHDPQLTTRLQDTPKPPPQATSSQHHHDPQVITRLQDMPTVPPQATPTPPPQDTLTQPLHDSQSSPTLPAEPVSEPDVPPPYSVLPINNRQPLTLESQTLSIHTSQTPDPTMNPPTLAISLPQAPSNPVRDERGRSVVQALKATLHLMCTTLEKASLPIPRVQDFLRVNLDVIDLIEEINAQFIVLENRYSTSEELQRKIDSIARSADEFVPALSKLVKGRSLENSRSAGDDRILVADFLRRIKEELDSWAFQNDAAGRAGSTAPSETAPEVRVTLQHVEGGVSVRIDMQSGSRDALSSMTIGSTVPRPPSPSFHEDAKRVSLPHNIPPFETLSSRSWDDLPSTIGATNPQRTVFGNATRMIPRFIKSLHSISIPLFLARKVLGNDGVRLNRGIAGELIVPREAAAQDRGPETPDVGTMRTFTIVHLCDTKVLERPQGVGKETAEADKGKSYPTFCEFFASLWWSPVPTFSISHISSAKVTDIHFGILNQILVARQPTRSRAYTLGIRFKSDGKTVLRNISGSLKDKTHSFDNKAPCPRLPGEPASSGRRSYFRSWISRSMPPTTNSEDDLGSSEDRLSDKDFNREMSVSNFPSRDSKLMNPFAAINSYLLEKDPSLDIVVTHDEEWMKIIQGLAIGGDTTDEILWAQIRDELDQRPLAPTTDSVSLSIDAAADQDSDNHFMVRPRDILRIPLHDLPNSPTAFPRPISEPHTPPPYSIFPPHDPPSSTPDSQRLSTSLPQAPGHSVRDERERNVVQALKATFCLMRTKLGKAPSRIPRVQALTGLHSSSTSRMSDPTTNPSTLAISLLQAPGNPVRDECEQNVVRPLMSDPAPNPSTLVLYLPQDPGNPVRDEREQNVVPALKATLRLMCTTLEKAPSLIPRVQTFLGINLDVVDLIKLILRIEISSAEQDIYDSMEEINAHFAALIKHFSVPEELQREIDSIASINEFVPALPKLLKRRLLEHSWIARDDRLLVALFIRRIKDQLDSQAAGLSADSGNTLSSLKLQNNAADPAASTSTSGAFWVPLQELEGGFRVYHHPIPTGTENERHFPDVLLFRGLKYLPCGIGANRQAETRIVISPSATTLFGEGTVSGGTFFFSHNEGNLRNFGRIMWSITFPLATFNAPYGRQLAKVMNGWSGMISVNPLD</sequence>
<proteinExistence type="predicted"/>
<dbReference type="EMBL" id="KZ293485">
    <property type="protein sequence ID" value="PBK60587.1"/>
    <property type="molecule type" value="Genomic_DNA"/>
</dbReference>
<feature type="region of interest" description="Disordered" evidence="1">
    <location>
        <begin position="764"/>
        <end position="816"/>
    </location>
</feature>
<reference evidence="3" key="1">
    <citation type="journal article" date="2017" name="Nat. Ecol. Evol.">
        <title>Genome expansion and lineage-specific genetic innovations in the forest pathogenic fungi Armillaria.</title>
        <authorList>
            <person name="Sipos G."/>
            <person name="Prasanna A.N."/>
            <person name="Walter M.C."/>
            <person name="O'Connor E."/>
            <person name="Balint B."/>
            <person name="Krizsan K."/>
            <person name="Kiss B."/>
            <person name="Hess J."/>
            <person name="Varga T."/>
            <person name="Slot J."/>
            <person name="Riley R."/>
            <person name="Boka B."/>
            <person name="Rigling D."/>
            <person name="Barry K."/>
            <person name="Lee J."/>
            <person name="Mihaltcheva S."/>
            <person name="LaButti K."/>
            <person name="Lipzen A."/>
            <person name="Waldron R."/>
            <person name="Moloney N.M."/>
            <person name="Sperisen C."/>
            <person name="Kredics L."/>
            <person name="Vagvoelgyi C."/>
            <person name="Patrignani A."/>
            <person name="Fitzpatrick D."/>
            <person name="Nagy I."/>
            <person name="Doyle S."/>
            <person name="Anderson J.B."/>
            <person name="Grigoriev I.V."/>
            <person name="Gueldener U."/>
            <person name="Muensterkoetter M."/>
            <person name="Nagy L.G."/>
        </authorList>
    </citation>
    <scope>NUCLEOTIDE SEQUENCE [LARGE SCALE GENOMIC DNA]</scope>
    <source>
        <strain evidence="3">28-4</strain>
    </source>
</reference>
<feature type="compositionally biased region" description="Basic and acidic residues" evidence="1">
    <location>
        <begin position="60"/>
        <end position="69"/>
    </location>
</feature>